<evidence type="ECO:0000313" key="4">
    <source>
        <dbReference type="Proteomes" id="UP000568380"/>
    </source>
</evidence>
<proteinExistence type="predicted"/>
<dbReference type="RefSeq" id="WP_312896819.1">
    <property type="nucleotide sequence ID" value="NZ_JACHIN010000022.1"/>
</dbReference>
<dbReference type="Pfam" id="PF13468">
    <property type="entry name" value="Glyoxalase_3"/>
    <property type="match status" value="1"/>
</dbReference>
<gene>
    <name evidence="3" type="ORF">HNR40_009878</name>
</gene>
<dbReference type="Proteomes" id="UP000568380">
    <property type="component" value="Unassembled WGS sequence"/>
</dbReference>
<dbReference type="Gene3D" id="3.10.180.10">
    <property type="entry name" value="2,3-Dihydroxybiphenyl 1,2-Dioxygenase, domain 1"/>
    <property type="match status" value="1"/>
</dbReference>
<dbReference type="EMBL" id="JACHIN010000022">
    <property type="protein sequence ID" value="MBB5084369.1"/>
    <property type="molecule type" value="Genomic_DNA"/>
</dbReference>
<organism evidence="3 4">
    <name type="scientific">Nonomuraea endophytica</name>
    <dbReference type="NCBI Taxonomy" id="714136"/>
    <lineage>
        <taxon>Bacteria</taxon>
        <taxon>Bacillati</taxon>
        <taxon>Actinomycetota</taxon>
        <taxon>Actinomycetes</taxon>
        <taxon>Streptosporangiales</taxon>
        <taxon>Streptosporangiaceae</taxon>
        <taxon>Nonomuraea</taxon>
    </lineage>
</organism>
<dbReference type="SUPFAM" id="SSF54593">
    <property type="entry name" value="Glyoxalase/Bleomycin resistance protein/Dihydroxybiphenyl dioxygenase"/>
    <property type="match status" value="1"/>
</dbReference>
<evidence type="ECO:0000259" key="2">
    <source>
        <dbReference type="Pfam" id="PF13468"/>
    </source>
</evidence>
<keyword evidence="3" id="KW-0223">Dioxygenase</keyword>
<protein>
    <submittedName>
        <fullName evidence="3">Catechol 2,3-dioxygenase-like lactoylglutathione lyase family enzyme</fullName>
    </submittedName>
</protein>
<dbReference type="GO" id="GO:0016829">
    <property type="term" value="F:lyase activity"/>
    <property type="evidence" value="ECO:0007669"/>
    <property type="project" value="UniProtKB-KW"/>
</dbReference>
<dbReference type="GO" id="GO:0051213">
    <property type="term" value="F:dioxygenase activity"/>
    <property type="evidence" value="ECO:0007669"/>
    <property type="project" value="UniProtKB-KW"/>
</dbReference>
<dbReference type="InterPro" id="IPR025870">
    <property type="entry name" value="Glyoxalase-like_dom"/>
</dbReference>
<feature type="region of interest" description="Disordered" evidence="1">
    <location>
        <begin position="198"/>
        <end position="255"/>
    </location>
</feature>
<reference evidence="3 4" key="1">
    <citation type="submission" date="2020-08" db="EMBL/GenBank/DDBJ databases">
        <title>Genomic Encyclopedia of Type Strains, Phase IV (KMG-IV): sequencing the most valuable type-strain genomes for metagenomic binning, comparative biology and taxonomic classification.</title>
        <authorList>
            <person name="Goeker M."/>
        </authorList>
    </citation>
    <scope>NUCLEOTIDE SEQUENCE [LARGE SCALE GENOMIC DNA]</scope>
    <source>
        <strain evidence="3 4">DSM 45385</strain>
    </source>
</reference>
<keyword evidence="3" id="KW-0456">Lyase</keyword>
<dbReference type="InterPro" id="IPR029068">
    <property type="entry name" value="Glyas_Bleomycin-R_OHBP_Dase"/>
</dbReference>
<feature type="domain" description="Glyoxalase-like" evidence="2">
    <location>
        <begin position="3"/>
        <end position="199"/>
    </location>
</feature>
<sequence>MGLHHVGHVVGDMEGAARLYRRLGFTVAPPAYPVLPGVEQPFGVANAHVYLGDGFVELVAVLDGVPGEARPIPLRVPEDRLPALVAAIRATSAAIAGFLERFEGLHIVIADTSDLDAVAARLTADGVGHGGVHAIQRPVETATGTAMEPARYLEISGPLPEGRIGFAENTPDSAALPVEHANGAIGLVECVLCVPDEETDQEADQEGDREADQAASQGGGQGGAQGADLEGDQEGDQGADPGGDREGGQEADQEVGSVRRRYDGWAGVRIVPASALPGLLPGERPPALPAFVAYAVSVRDLAATERFLSGNGVPIGKTGSGEIFVPAEAALGTAIIFRQQG</sequence>
<keyword evidence="4" id="KW-1185">Reference proteome</keyword>
<keyword evidence="3" id="KW-0560">Oxidoreductase</keyword>
<comment type="caution">
    <text evidence="3">The sequence shown here is derived from an EMBL/GenBank/DDBJ whole genome shotgun (WGS) entry which is preliminary data.</text>
</comment>
<accession>A0A7W8ELX4</accession>
<name>A0A7W8ELX4_9ACTN</name>
<evidence type="ECO:0000256" key="1">
    <source>
        <dbReference type="SAM" id="MobiDB-lite"/>
    </source>
</evidence>
<evidence type="ECO:0000313" key="3">
    <source>
        <dbReference type="EMBL" id="MBB5084369.1"/>
    </source>
</evidence>
<dbReference type="AlphaFoldDB" id="A0A7W8ELX4"/>